<name>A0A0A9DHP4_ARUDO</name>
<dbReference type="GO" id="GO:0008270">
    <property type="term" value="F:zinc ion binding"/>
    <property type="evidence" value="ECO:0007669"/>
    <property type="project" value="UniProtKB-KW"/>
</dbReference>
<dbReference type="FunFam" id="3.50.30.30:FF:000020">
    <property type="entry name" value="Receptor homology region transmembrane domain-and RING domain-containing protein 2"/>
    <property type="match status" value="1"/>
</dbReference>
<keyword evidence="9 17" id="KW-1133">Transmembrane helix</keyword>
<evidence type="ECO:0000256" key="7">
    <source>
        <dbReference type="ARBA" id="ARBA00022833"/>
    </source>
</evidence>
<dbReference type="InterPro" id="IPR003137">
    <property type="entry name" value="PA_domain"/>
</dbReference>
<dbReference type="GO" id="GO:0015031">
    <property type="term" value="P:protein transport"/>
    <property type="evidence" value="ECO:0007669"/>
    <property type="project" value="UniProtKB-KW"/>
</dbReference>
<keyword evidence="12" id="KW-0325">Glycoprotein</keyword>
<keyword evidence="1" id="KW-0813">Transport</keyword>
<evidence type="ECO:0000256" key="10">
    <source>
        <dbReference type="ARBA" id="ARBA00023136"/>
    </source>
</evidence>
<dbReference type="PANTHER" id="PTHR47168">
    <property type="entry name" value="RING ZINC FINGER DOMAIN SUPERFAMILY PROTEIN-RELATED"/>
    <property type="match status" value="1"/>
</dbReference>
<evidence type="ECO:0000256" key="1">
    <source>
        <dbReference type="ARBA" id="ARBA00022448"/>
    </source>
</evidence>
<keyword evidence="6 16" id="KW-0863">Zinc-finger</keyword>
<reference evidence="20" key="1">
    <citation type="submission" date="2014-09" db="EMBL/GenBank/DDBJ databases">
        <authorList>
            <person name="Magalhaes I.L.F."/>
            <person name="Oliveira U."/>
            <person name="Santos F.R."/>
            <person name="Vidigal T.H.D.A."/>
            <person name="Brescovit A.D."/>
            <person name="Santos A.J."/>
        </authorList>
    </citation>
    <scope>NUCLEOTIDE SEQUENCE</scope>
    <source>
        <tissue evidence="20">Shoot tissue taken approximately 20 cm above the soil surface</tissue>
    </source>
</reference>
<dbReference type="SUPFAM" id="SSF52025">
    <property type="entry name" value="PA domain"/>
    <property type="match status" value="1"/>
</dbReference>
<evidence type="ECO:0000256" key="9">
    <source>
        <dbReference type="ARBA" id="ARBA00022989"/>
    </source>
</evidence>
<evidence type="ECO:0000256" key="4">
    <source>
        <dbReference type="ARBA" id="ARBA00022723"/>
    </source>
</evidence>
<dbReference type="SUPFAM" id="SSF57850">
    <property type="entry name" value="RING/U-box"/>
    <property type="match status" value="1"/>
</dbReference>
<evidence type="ECO:0000256" key="6">
    <source>
        <dbReference type="ARBA" id="ARBA00022771"/>
    </source>
</evidence>
<evidence type="ECO:0000256" key="14">
    <source>
        <dbReference type="ARBA" id="ARBA00046293"/>
    </source>
</evidence>
<dbReference type="GO" id="GO:0012505">
    <property type="term" value="C:endomembrane system"/>
    <property type="evidence" value="ECO:0007669"/>
    <property type="project" value="UniProtKB-SubCell"/>
</dbReference>
<reference evidence="20" key="2">
    <citation type="journal article" date="2015" name="Data Brief">
        <title>Shoot transcriptome of the giant reed, Arundo donax.</title>
        <authorList>
            <person name="Barrero R.A."/>
            <person name="Guerrero F.D."/>
            <person name="Moolhuijzen P."/>
            <person name="Goolsby J.A."/>
            <person name="Tidwell J."/>
            <person name="Bellgard S.E."/>
            <person name="Bellgard M.I."/>
        </authorList>
    </citation>
    <scope>NUCLEOTIDE SEQUENCE</scope>
    <source>
        <tissue evidence="20">Shoot tissue taken approximately 20 cm above the soil surface</tissue>
    </source>
</reference>
<dbReference type="Pfam" id="PF02225">
    <property type="entry name" value="PA"/>
    <property type="match status" value="1"/>
</dbReference>
<accession>A0A0A9DHP4</accession>
<keyword evidence="5 18" id="KW-0732">Signal</keyword>
<sequence>MRYTRGRRSFPLCLFVVVCLMAQLGACNVVLMANNTTLSFDDVEATFTPAVKGSGVNGVIYAAEPLDACSPLRRKAVKGSGAPFALIIRGGCQFDDKVKNAQNAGFKAAIVYDNEDSGVLVSMAGSSSGIHICAVFMSKASGEVLKKYSGQTEAELWIIPTYENSAWSIMAISFISLLAMSAVLATCFFVRRHQIRRDRDRIPQTREFHGMSSQLVNAMPSLIFTKVQEDNCTSSTCAICLEDYSVGEKLRVLPCRHKFHAACVDLWLTSWRTFCPVCKRDAKAGTSNAPVSESTPLLSSAIRLPAGSTTLASFQSTLAASPPRPISRHPSSQSISRTYSISGSGIPWTPNPHRSYANSPPICTSGSIVDLANVSSPWSHTSHLASAHSLCSGHLSPPINIRYTSHVSGSGYGSPSRYIGSSLLPHSGCGSPSYYSGSSGQQHPYLRHCTMSGPSLFTMVPQSPRQTQLHHGGDSETSLSAAASTQLFRQLYLQHCPDSDTSAQSLPGC</sequence>
<evidence type="ECO:0000256" key="2">
    <source>
        <dbReference type="ARBA" id="ARBA00022554"/>
    </source>
</evidence>
<dbReference type="PROSITE" id="PS50089">
    <property type="entry name" value="ZF_RING_2"/>
    <property type="match status" value="1"/>
</dbReference>
<feature type="signal peptide" evidence="18">
    <location>
        <begin position="1"/>
        <end position="27"/>
    </location>
</feature>
<evidence type="ECO:0000256" key="11">
    <source>
        <dbReference type="ARBA" id="ARBA00023157"/>
    </source>
</evidence>
<keyword evidence="4" id="KW-0479">Metal-binding</keyword>
<evidence type="ECO:0000313" key="20">
    <source>
        <dbReference type="EMBL" id="JAD85120.1"/>
    </source>
</evidence>
<evidence type="ECO:0000256" key="17">
    <source>
        <dbReference type="SAM" id="Phobius"/>
    </source>
</evidence>
<keyword evidence="2" id="KW-0926">Vacuole</keyword>
<dbReference type="InterPro" id="IPR044744">
    <property type="entry name" value="ZNRF4/RNF13/RNF167_PA"/>
</dbReference>
<dbReference type="GO" id="GO:0032586">
    <property type="term" value="C:protein storage vacuole membrane"/>
    <property type="evidence" value="ECO:0007669"/>
    <property type="project" value="UniProtKB-SubCell"/>
</dbReference>
<dbReference type="InterPro" id="IPR051653">
    <property type="entry name" value="E3_ligase_sorting_rcpt"/>
</dbReference>
<comment type="subcellular location">
    <subcellularLocation>
        <location evidence="13">Endomembrane system</location>
        <topology evidence="13">Single-pass type I membrane protein</topology>
    </subcellularLocation>
    <subcellularLocation>
        <location evidence="14">Prevacuolar compartment membrane</location>
    </subcellularLocation>
    <subcellularLocation>
        <location evidence="15">Protein storage vacuole membrane</location>
    </subcellularLocation>
</comment>
<dbReference type="InterPro" id="IPR001841">
    <property type="entry name" value="Znf_RING"/>
</dbReference>
<keyword evidence="7" id="KW-0862">Zinc</keyword>
<dbReference type="CDD" id="cd02123">
    <property type="entry name" value="PA_C_RZF_like"/>
    <property type="match status" value="1"/>
</dbReference>
<feature type="chain" id="PRO_5002044967" description="RING-type domain-containing protein" evidence="18">
    <location>
        <begin position="28"/>
        <end position="509"/>
    </location>
</feature>
<evidence type="ECO:0000256" key="3">
    <source>
        <dbReference type="ARBA" id="ARBA00022692"/>
    </source>
</evidence>
<keyword evidence="10 17" id="KW-0472">Membrane</keyword>
<evidence type="ECO:0000256" key="16">
    <source>
        <dbReference type="PROSITE-ProRule" id="PRU00175"/>
    </source>
</evidence>
<dbReference type="Gene3D" id="3.50.30.30">
    <property type="match status" value="1"/>
</dbReference>
<keyword evidence="8" id="KW-0653">Protein transport</keyword>
<evidence type="ECO:0000256" key="8">
    <source>
        <dbReference type="ARBA" id="ARBA00022927"/>
    </source>
</evidence>
<dbReference type="SMART" id="SM00184">
    <property type="entry name" value="RING"/>
    <property type="match status" value="1"/>
</dbReference>
<protein>
    <recommendedName>
        <fullName evidence="19">RING-type domain-containing protein</fullName>
    </recommendedName>
</protein>
<dbReference type="InterPro" id="IPR046450">
    <property type="entry name" value="PA_dom_sf"/>
</dbReference>
<evidence type="ECO:0000256" key="15">
    <source>
        <dbReference type="ARBA" id="ARBA00060484"/>
    </source>
</evidence>
<evidence type="ECO:0000256" key="12">
    <source>
        <dbReference type="ARBA" id="ARBA00023180"/>
    </source>
</evidence>
<organism evidence="20">
    <name type="scientific">Arundo donax</name>
    <name type="common">Giant reed</name>
    <name type="synonym">Donax arundinaceus</name>
    <dbReference type="NCBI Taxonomy" id="35708"/>
    <lineage>
        <taxon>Eukaryota</taxon>
        <taxon>Viridiplantae</taxon>
        <taxon>Streptophyta</taxon>
        <taxon>Embryophyta</taxon>
        <taxon>Tracheophyta</taxon>
        <taxon>Spermatophyta</taxon>
        <taxon>Magnoliopsida</taxon>
        <taxon>Liliopsida</taxon>
        <taxon>Poales</taxon>
        <taxon>Poaceae</taxon>
        <taxon>PACMAD clade</taxon>
        <taxon>Arundinoideae</taxon>
        <taxon>Arundineae</taxon>
        <taxon>Arundo</taxon>
    </lineage>
</organism>
<dbReference type="Pfam" id="PF13639">
    <property type="entry name" value="zf-RING_2"/>
    <property type="match status" value="1"/>
</dbReference>
<keyword evidence="3 17" id="KW-0812">Transmembrane</keyword>
<evidence type="ECO:0000259" key="19">
    <source>
        <dbReference type="PROSITE" id="PS50089"/>
    </source>
</evidence>
<evidence type="ECO:0000256" key="13">
    <source>
        <dbReference type="ARBA" id="ARBA00046288"/>
    </source>
</evidence>
<proteinExistence type="predicted"/>
<feature type="domain" description="RING-type" evidence="19">
    <location>
        <begin position="237"/>
        <end position="279"/>
    </location>
</feature>
<dbReference type="InterPro" id="IPR013083">
    <property type="entry name" value="Znf_RING/FYVE/PHD"/>
</dbReference>
<dbReference type="FunFam" id="3.30.40.10:FF:000276">
    <property type="entry name" value="Receptor homology region transmembrane domain-and RING domain-containing protein 2"/>
    <property type="match status" value="1"/>
</dbReference>
<dbReference type="AlphaFoldDB" id="A0A0A9DHP4"/>
<feature type="transmembrane region" description="Helical" evidence="17">
    <location>
        <begin position="166"/>
        <end position="190"/>
    </location>
</feature>
<evidence type="ECO:0000256" key="18">
    <source>
        <dbReference type="SAM" id="SignalP"/>
    </source>
</evidence>
<dbReference type="EMBL" id="GBRH01212775">
    <property type="protein sequence ID" value="JAD85120.1"/>
    <property type="molecule type" value="Transcribed_RNA"/>
</dbReference>
<keyword evidence="11" id="KW-1015">Disulfide bond</keyword>
<dbReference type="Gene3D" id="3.30.40.10">
    <property type="entry name" value="Zinc/RING finger domain, C3HC4 (zinc finger)"/>
    <property type="match status" value="1"/>
</dbReference>
<dbReference type="PANTHER" id="PTHR47168:SF5">
    <property type="entry name" value="RING-TYPE DOMAIN-CONTAINING PROTEIN"/>
    <property type="match status" value="1"/>
</dbReference>
<evidence type="ECO:0000256" key="5">
    <source>
        <dbReference type="ARBA" id="ARBA00022729"/>
    </source>
</evidence>